<comment type="caution">
    <text evidence="1">The sequence shown here is derived from an EMBL/GenBank/DDBJ whole genome shotgun (WGS) entry which is preliminary data.</text>
</comment>
<protein>
    <submittedName>
        <fullName evidence="1">Uncharacterized protein</fullName>
    </submittedName>
</protein>
<organism evidence="1 2">
    <name type="scientific">Moheibacter lacus</name>
    <dbReference type="NCBI Taxonomy" id="2745851"/>
    <lineage>
        <taxon>Bacteria</taxon>
        <taxon>Pseudomonadati</taxon>
        <taxon>Bacteroidota</taxon>
        <taxon>Flavobacteriia</taxon>
        <taxon>Flavobacteriales</taxon>
        <taxon>Weeksellaceae</taxon>
        <taxon>Moheibacter</taxon>
    </lineage>
</organism>
<sequence length="129" mass="14096">MGSITSCNSDEGQLNCNPAYAISASININLPLYSELETRGWTYVGGEGTGTRGIIVVKTNSGYKAYDRNAPHICPTLNSTLEVVDDIKLYCEEDGAEWILLTGQPLHTADRAPRVYQAVRNGDIINIFN</sequence>
<accession>A0A838ZPB8</accession>
<name>A0A838ZPB8_9FLAO</name>
<dbReference type="Proteomes" id="UP000552241">
    <property type="component" value="Unassembled WGS sequence"/>
</dbReference>
<dbReference type="EMBL" id="JACDZE010000001">
    <property type="protein sequence ID" value="MBA5629636.1"/>
    <property type="molecule type" value="Genomic_DNA"/>
</dbReference>
<gene>
    <name evidence="1" type="ORF">HU137_07620</name>
</gene>
<evidence type="ECO:0000313" key="1">
    <source>
        <dbReference type="EMBL" id="MBA5629636.1"/>
    </source>
</evidence>
<evidence type="ECO:0000313" key="2">
    <source>
        <dbReference type="Proteomes" id="UP000552241"/>
    </source>
</evidence>
<proteinExistence type="predicted"/>
<reference evidence="1 2" key="1">
    <citation type="submission" date="2020-07" db="EMBL/GenBank/DDBJ databases">
        <title>Moheibacter lacus sp. nov., a member of the family Flavobacteriaceae isolated from freshwater lake sediment.</title>
        <authorList>
            <person name="Liu Y."/>
        </authorList>
    </citation>
    <scope>NUCLEOTIDE SEQUENCE [LARGE SCALE GENOMIC DNA]</scope>
    <source>
        <strain evidence="1 2">BDHS18</strain>
    </source>
</reference>
<dbReference type="RefSeq" id="WP_182043183.1">
    <property type="nucleotide sequence ID" value="NZ_JACDZE010000001.1"/>
</dbReference>
<dbReference type="AlphaFoldDB" id="A0A838ZPB8"/>
<keyword evidence="2" id="KW-1185">Reference proteome</keyword>